<dbReference type="Pfam" id="PF01757">
    <property type="entry name" value="Acyl_transf_3"/>
    <property type="match status" value="1"/>
</dbReference>
<comment type="caution">
    <text evidence="4">The sequence shown here is derived from an EMBL/GenBank/DDBJ whole genome shotgun (WGS) entry which is preliminary data.</text>
</comment>
<feature type="signal peptide" evidence="2">
    <location>
        <begin position="1"/>
        <end position="19"/>
    </location>
</feature>
<keyword evidence="1" id="KW-0472">Membrane</keyword>
<organism evidence="4 5">
    <name type="scientific">Parnassius mnemosyne</name>
    <name type="common">clouded apollo</name>
    <dbReference type="NCBI Taxonomy" id="213953"/>
    <lineage>
        <taxon>Eukaryota</taxon>
        <taxon>Metazoa</taxon>
        <taxon>Ecdysozoa</taxon>
        <taxon>Arthropoda</taxon>
        <taxon>Hexapoda</taxon>
        <taxon>Insecta</taxon>
        <taxon>Pterygota</taxon>
        <taxon>Neoptera</taxon>
        <taxon>Endopterygota</taxon>
        <taxon>Lepidoptera</taxon>
        <taxon>Glossata</taxon>
        <taxon>Ditrysia</taxon>
        <taxon>Papilionoidea</taxon>
        <taxon>Papilionidae</taxon>
        <taxon>Parnassiinae</taxon>
        <taxon>Parnassini</taxon>
        <taxon>Parnassius</taxon>
        <taxon>Driopa</taxon>
    </lineage>
</organism>
<proteinExistence type="predicted"/>
<evidence type="ECO:0000256" key="2">
    <source>
        <dbReference type="SAM" id="SignalP"/>
    </source>
</evidence>
<evidence type="ECO:0000313" key="4">
    <source>
        <dbReference type="EMBL" id="CAK1584164.1"/>
    </source>
</evidence>
<feature type="transmembrane region" description="Helical" evidence="1">
    <location>
        <begin position="559"/>
        <end position="580"/>
    </location>
</feature>
<dbReference type="GO" id="GO:0016747">
    <property type="term" value="F:acyltransferase activity, transferring groups other than amino-acyl groups"/>
    <property type="evidence" value="ECO:0007669"/>
    <property type="project" value="InterPro"/>
</dbReference>
<keyword evidence="2" id="KW-0732">Signal</keyword>
<dbReference type="PANTHER" id="PTHR11161:SF22">
    <property type="entry name" value="ACYLTRANSFERASE 3 DOMAIN-CONTAINING PROTEIN-RELATED"/>
    <property type="match status" value="1"/>
</dbReference>
<evidence type="ECO:0000256" key="1">
    <source>
        <dbReference type="SAM" id="Phobius"/>
    </source>
</evidence>
<feature type="transmembrane region" description="Helical" evidence="1">
    <location>
        <begin position="369"/>
        <end position="389"/>
    </location>
</feature>
<keyword evidence="1" id="KW-0812">Transmembrane</keyword>
<feature type="transmembrane region" description="Helical" evidence="1">
    <location>
        <begin position="305"/>
        <end position="324"/>
    </location>
</feature>
<feature type="transmembrane region" description="Helical" evidence="1">
    <location>
        <begin position="223"/>
        <end position="242"/>
    </location>
</feature>
<evidence type="ECO:0000259" key="3">
    <source>
        <dbReference type="Pfam" id="PF01757"/>
    </source>
</evidence>
<dbReference type="PANTHER" id="PTHR11161">
    <property type="entry name" value="O-ACYLTRANSFERASE"/>
    <property type="match status" value="1"/>
</dbReference>
<feature type="transmembrane region" description="Helical" evidence="1">
    <location>
        <begin position="446"/>
        <end position="463"/>
    </location>
</feature>
<dbReference type="InterPro" id="IPR002656">
    <property type="entry name" value="Acyl_transf_3_dom"/>
</dbReference>
<feature type="domain" description="Acyltransferase 3" evidence="3">
    <location>
        <begin position="218"/>
        <end position="601"/>
    </location>
</feature>
<feature type="transmembrane region" description="Helical" evidence="1">
    <location>
        <begin position="586"/>
        <end position="609"/>
    </location>
</feature>
<feature type="transmembrane region" description="Helical" evidence="1">
    <location>
        <begin position="262"/>
        <end position="284"/>
    </location>
</feature>
<gene>
    <name evidence="4" type="ORF">PARMNEM_LOCUS5472</name>
</gene>
<protein>
    <recommendedName>
        <fullName evidence="3">Acyltransferase 3 domain-containing protein</fullName>
    </recommendedName>
</protein>
<dbReference type="EMBL" id="CAVLGL010000068">
    <property type="protein sequence ID" value="CAK1584164.1"/>
    <property type="molecule type" value="Genomic_DNA"/>
</dbReference>
<dbReference type="InterPro" id="IPR052728">
    <property type="entry name" value="O2_lipid_transport_reg"/>
</dbReference>
<feature type="transmembrane region" description="Helical" evidence="1">
    <location>
        <begin position="483"/>
        <end position="502"/>
    </location>
</feature>
<feature type="transmembrane region" description="Helical" evidence="1">
    <location>
        <begin position="522"/>
        <end position="538"/>
    </location>
</feature>
<keyword evidence="5" id="KW-1185">Reference proteome</keyword>
<name>A0AAV1KPF1_9NEOP</name>
<accession>A0AAV1KPF1</accession>
<feature type="chain" id="PRO_5043449382" description="Acyltransferase 3 domain-containing protein" evidence="2">
    <location>
        <begin position="20"/>
        <end position="632"/>
    </location>
</feature>
<dbReference type="Proteomes" id="UP001314205">
    <property type="component" value="Unassembled WGS sequence"/>
</dbReference>
<feature type="transmembrane region" description="Helical" evidence="1">
    <location>
        <begin position="155"/>
        <end position="177"/>
    </location>
</feature>
<feature type="transmembrane region" description="Helical" evidence="1">
    <location>
        <begin position="396"/>
        <end position="415"/>
    </location>
</feature>
<dbReference type="AlphaFoldDB" id="A0AAV1KPF1"/>
<evidence type="ECO:0000313" key="5">
    <source>
        <dbReference type="Proteomes" id="UP001314205"/>
    </source>
</evidence>
<reference evidence="4 5" key="1">
    <citation type="submission" date="2023-11" db="EMBL/GenBank/DDBJ databases">
        <authorList>
            <person name="Hedman E."/>
            <person name="Englund M."/>
            <person name="Stromberg M."/>
            <person name="Nyberg Akerstrom W."/>
            <person name="Nylinder S."/>
            <person name="Jareborg N."/>
            <person name="Kallberg Y."/>
            <person name="Kronander E."/>
        </authorList>
    </citation>
    <scope>NUCLEOTIDE SEQUENCE [LARGE SCALE GENOMIC DNA]</scope>
</reference>
<keyword evidence="1" id="KW-1133">Transmembrane helix</keyword>
<sequence>MKCLFVILALHLYFCHVSAVLFRLNSTEYVRMPPLYHLDPYEPCVYKPNGLYCTVEIDLVSDGSTDEGNELMEMIREYSARTETHFNHTRLHRGICVTDICQKYLAQNTTEDLKIVLEGCLNSSFWEKYKLKTRINEDLVCKNKNQSFELEPADIGVAVIVICLVILNISGIIYDYFNFKKKDHEVNKLLRCFSIRHNWLKLVAPVANRNETRFKRLKSFNGLRAITIFLVITEHAILPFMVALDNTLFLEDMYHNILYHLYLDGTIVVQTFFIISGCLLAYYLQIWSEKKDLNWKMIPKGIIKRWLRLSPSYAVVLAISSTWLRLFGSGPLWDQIVNSEVQDCRRDGWLHLIYINNYIDNSICMIHSWYLAADMQLYIFGLVLLILVQTEYARKVALAVIFVIALIIPALHTYVQNLNAYFLPYPESIRSFFVADPTFNHTYKRGHTNLASYILGLVLGLLIHKMQKEKFNIKKYRKFKFLYWAIFPVGIGVILCSGLFYMDGASPPLLLKAVYSGLVKPVYGVLVSLLILGMVFKMENIYRGILEWQGWTSSARVSYSAYIIHMLLIRSIIGSTTTLFHMTFPYLMLIQVGTGILCYLVAFPFWILIEAPIAQLVNLMMPMKDIEKVKSN</sequence>